<name>A0AAV0TD51_HYABA</name>
<organism evidence="2 3">
    <name type="scientific">Hyaloperonospora brassicae</name>
    <name type="common">Brassica downy mildew</name>
    <name type="synonym">Peronospora brassicae</name>
    <dbReference type="NCBI Taxonomy" id="162125"/>
    <lineage>
        <taxon>Eukaryota</taxon>
        <taxon>Sar</taxon>
        <taxon>Stramenopiles</taxon>
        <taxon>Oomycota</taxon>
        <taxon>Peronosporomycetes</taxon>
        <taxon>Peronosporales</taxon>
        <taxon>Peronosporaceae</taxon>
        <taxon>Hyaloperonospora</taxon>
    </lineage>
</organism>
<accession>A0AAV0TD51</accession>
<evidence type="ECO:0000313" key="2">
    <source>
        <dbReference type="EMBL" id="CAI5719818.1"/>
    </source>
</evidence>
<reference evidence="2" key="1">
    <citation type="submission" date="2022-12" db="EMBL/GenBank/DDBJ databases">
        <authorList>
            <person name="Webb A."/>
        </authorList>
    </citation>
    <scope>NUCLEOTIDE SEQUENCE</scope>
    <source>
        <strain evidence="2">Hp1</strain>
    </source>
</reference>
<gene>
    <name evidence="2" type="ORF">HBR001_LOCUS2266</name>
</gene>
<protein>
    <submittedName>
        <fullName evidence="2">Uncharacterized protein</fullName>
    </submittedName>
</protein>
<dbReference type="EMBL" id="CANTFL010000251">
    <property type="protein sequence ID" value="CAI5719818.1"/>
    <property type="molecule type" value="Genomic_DNA"/>
</dbReference>
<feature type="coiled-coil region" evidence="1">
    <location>
        <begin position="11"/>
        <end position="66"/>
    </location>
</feature>
<proteinExistence type="predicted"/>
<keyword evidence="3" id="KW-1185">Reference proteome</keyword>
<evidence type="ECO:0000313" key="3">
    <source>
        <dbReference type="Proteomes" id="UP001162031"/>
    </source>
</evidence>
<dbReference type="Proteomes" id="UP001162031">
    <property type="component" value="Unassembled WGS sequence"/>
</dbReference>
<dbReference type="AlphaFoldDB" id="A0AAV0TD51"/>
<keyword evidence="1" id="KW-0175">Coiled coil</keyword>
<evidence type="ECO:0000256" key="1">
    <source>
        <dbReference type="SAM" id="Coils"/>
    </source>
</evidence>
<sequence>MQTPEHDDDAVAKLRQQLQCLEQENDDLQSYVRRLKATEEDLSHRIERAEEEVVFAQQELEYFKEEHVISPAAQINELRGNLQRYKTVVSRLLSVVDIPDVMPDDPAFCSHVETDELELVTHRHRNTDDVVEASAGRHDDQYCAPHDGSDQAWANVVDNLRSEVRTKNEQLQAVERDYEEFMVASYKVEKALASETTNLKHSIAALQTENARLQYLLVTKRNS</sequence>
<comment type="caution">
    <text evidence="2">The sequence shown here is derived from an EMBL/GenBank/DDBJ whole genome shotgun (WGS) entry which is preliminary data.</text>
</comment>
<dbReference type="Gene3D" id="6.10.250.1080">
    <property type="match status" value="1"/>
</dbReference>